<keyword evidence="2" id="KW-0472">Membrane</keyword>
<keyword evidence="4" id="KW-1185">Reference proteome</keyword>
<dbReference type="Proteomes" id="UP000272729">
    <property type="component" value="Unassembled WGS sequence"/>
</dbReference>
<evidence type="ECO:0000256" key="2">
    <source>
        <dbReference type="SAM" id="Phobius"/>
    </source>
</evidence>
<comment type="caution">
    <text evidence="3">The sequence shown here is derived from an EMBL/GenBank/DDBJ whole genome shotgun (WGS) entry which is preliminary data.</text>
</comment>
<accession>A0A495XTH6</accession>
<evidence type="ECO:0000313" key="4">
    <source>
        <dbReference type="Proteomes" id="UP000272729"/>
    </source>
</evidence>
<reference evidence="3 4" key="1">
    <citation type="submission" date="2018-10" db="EMBL/GenBank/DDBJ databases">
        <title>Sequencing the genomes of 1000 actinobacteria strains.</title>
        <authorList>
            <person name="Klenk H.-P."/>
        </authorList>
    </citation>
    <scope>NUCLEOTIDE SEQUENCE [LARGE SCALE GENOMIC DNA]</scope>
    <source>
        <strain evidence="3 4">DSM 43911</strain>
    </source>
</reference>
<keyword evidence="2" id="KW-0812">Transmembrane</keyword>
<protein>
    <submittedName>
        <fullName evidence="3">Uncharacterized protein</fullName>
    </submittedName>
</protein>
<feature type="transmembrane region" description="Helical" evidence="2">
    <location>
        <begin position="6"/>
        <end position="23"/>
    </location>
</feature>
<dbReference type="AlphaFoldDB" id="A0A495XTH6"/>
<proteinExistence type="predicted"/>
<dbReference type="EMBL" id="RBXR01000001">
    <property type="protein sequence ID" value="RKT74988.1"/>
    <property type="molecule type" value="Genomic_DNA"/>
</dbReference>
<name>A0A495XTH6_9PSEU</name>
<sequence>MQEGALPVILTTILAVTLILGALRLRARRHGPDRFWAWVERVGWLAGVVSAVLALTVVVVAVQGDKGVQSRTTTPQPEPTTTTTATTHRPEPYSYLAPSPGPDCDQGSARWQLLRGTVTCAPTGSLFTSDNGEATVSLSWPDYRFPDTYKVDVVADALNPTTCVSVRVRQHYGLGACAHGDVYITRYEQTSVILAADAFDRASTYLQLTVRVDGSRLTLTAFSASNPRTIELTATDDAYPAGDAITLGVHTPNTTPPSGVLSAFKFETAK</sequence>
<organism evidence="3 4">
    <name type="scientific">Saccharothrix variisporea</name>
    <dbReference type="NCBI Taxonomy" id="543527"/>
    <lineage>
        <taxon>Bacteria</taxon>
        <taxon>Bacillati</taxon>
        <taxon>Actinomycetota</taxon>
        <taxon>Actinomycetes</taxon>
        <taxon>Pseudonocardiales</taxon>
        <taxon>Pseudonocardiaceae</taxon>
        <taxon>Saccharothrix</taxon>
    </lineage>
</organism>
<evidence type="ECO:0000313" key="3">
    <source>
        <dbReference type="EMBL" id="RKT74988.1"/>
    </source>
</evidence>
<keyword evidence="2" id="KW-1133">Transmembrane helix</keyword>
<evidence type="ECO:0000256" key="1">
    <source>
        <dbReference type="SAM" id="MobiDB-lite"/>
    </source>
</evidence>
<gene>
    <name evidence="3" type="ORF">DFJ66_8363</name>
</gene>
<feature type="region of interest" description="Disordered" evidence="1">
    <location>
        <begin position="67"/>
        <end position="92"/>
    </location>
</feature>
<feature type="compositionally biased region" description="Low complexity" evidence="1">
    <location>
        <begin position="72"/>
        <end position="87"/>
    </location>
</feature>
<feature type="transmembrane region" description="Helical" evidence="2">
    <location>
        <begin position="44"/>
        <end position="62"/>
    </location>
</feature>